<dbReference type="Gene3D" id="1.25.40.10">
    <property type="entry name" value="Tetratricopeptide repeat domain"/>
    <property type="match status" value="1"/>
</dbReference>
<proteinExistence type="predicted"/>
<feature type="signal peptide" evidence="2">
    <location>
        <begin position="1"/>
        <end position="22"/>
    </location>
</feature>
<dbReference type="Pfam" id="PF13174">
    <property type="entry name" value="TPR_6"/>
    <property type="match status" value="1"/>
</dbReference>
<feature type="repeat" description="TPR" evidence="1">
    <location>
        <begin position="22"/>
        <end position="55"/>
    </location>
</feature>
<keyword evidence="2" id="KW-0732">Signal</keyword>
<dbReference type="Proteomes" id="UP001497602">
    <property type="component" value="Unassembled WGS sequence"/>
</dbReference>
<dbReference type="InterPro" id="IPR019734">
    <property type="entry name" value="TPR_rpt"/>
</dbReference>
<feature type="repeat" description="TPR" evidence="1">
    <location>
        <begin position="124"/>
        <end position="157"/>
    </location>
</feature>
<dbReference type="RefSeq" id="WP_348737268.1">
    <property type="nucleotide sequence ID" value="NZ_CAXJRC010000006.1"/>
</dbReference>
<dbReference type="PROSITE" id="PS50005">
    <property type="entry name" value="TPR"/>
    <property type="match status" value="2"/>
</dbReference>
<dbReference type="EMBL" id="CAXJRC010000006">
    <property type="protein sequence ID" value="CAL2105426.1"/>
    <property type="molecule type" value="Genomic_DNA"/>
</dbReference>
<dbReference type="PANTHER" id="PTHR12558">
    <property type="entry name" value="CELL DIVISION CYCLE 16,23,27"/>
    <property type="match status" value="1"/>
</dbReference>
<protein>
    <submittedName>
        <fullName evidence="3">Tetratricopeptide repeat-containing protein</fullName>
    </submittedName>
</protein>
<keyword evidence="4" id="KW-1185">Reference proteome</keyword>
<evidence type="ECO:0000256" key="2">
    <source>
        <dbReference type="SAM" id="SignalP"/>
    </source>
</evidence>
<feature type="chain" id="PRO_5046138803" evidence="2">
    <location>
        <begin position="23"/>
        <end position="495"/>
    </location>
</feature>
<evidence type="ECO:0000313" key="3">
    <source>
        <dbReference type="EMBL" id="CAL2105426.1"/>
    </source>
</evidence>
<organism evidence="3 4">
    <name type="scientific">Tenacibaculum vairaonense</name>
    <dbReference type="NCBI Taxonomy" id="3137860"/>
    <lineage>
        <taxon>Bacteria</taxon>
        <taxon>Pseudomonadati</taxon>
        <taxon>Bacteroidota</taxon>
        <taxon>Flavobacteriia</taxon>
        <taxon>Flavobacteriales</taxon>
        <taxon>Flavobacteriaceae</taxon>
        <taxon>Tenacibaculum</taxon>
    </lineage>
</organism>
<dbReference type="SUPFAM" id="SSF48452">
    <property type="entry name" value="TPR-like"/>
    <property type="match status" value="1"/>
</dbReference>
<accession>A0ABP1F9F6</accession>
<gene>
    <name evidence="3" type="ORF">T190115A13A_150057</name>
</gene>
<keyword evidence="1" id="KW-0802">TPR repeat</keyword>
<evidence type="ECO:0000256" key="1">
    <source>
        <dbReference type="PROSITE-ProRule" id="PRU00339"/>
    </source>
</evidence>
<dbReference type="Pfam" id="PF13181">
    <property type="entry name" value="TPR_8"/>
    <property type="match status" value="1"/>
</dbReference>
<evidence type="ECO:0000313" key="4">
    <source>
        <dbReference type="Proteomes" id="UP001497602"/>
    </source>
</evidence>
<comment type="caution">
    <text evidence="3">The sequence shown here is derived from an EMBL/GenBank/DDBJ whole genome shotgun (WGS) entry which is preliminary data.</text>
</comment>
<sequence>MNKLKFLAYIFLYSFLLSKTIAQSTMNKGFIYLEKGDFAKAELFFEDFLEKHPKNKTAKLCYGRALGLNGNPSKAKLIFDELLSTEPKNLEFNINAAECLLWNKEFDLALEKYIFLQKNYPENPIIELGLANTYSNLKKYHKAIQHYQKGIKLNNKILGIYIGLAYTYQANNQDKFALYTIEEALKLNSNNKQLISLKNTIQKKYRPRIEQKEVHTFDNGHNISRNSITRYIHPISTKTSIGFSYNYRSSKNDVLNQQSNQYTMGIGFEHYLTNKIKLIGGLNYLKTNGFNNSYNDLTYSIGSKIKLGYNQDLNFSFQKEYHNFNAQLINSEIYQNHLSLNYHILTKYKIGWFTQYYFTSQSDDNIRNLWFNSIYYLLKKEAPFKIGINTLLMGFKKERAEVYFSPERYFVFEGFVDYSIFKHSDKWKLNFIAAYGFQEINATSSQQSFRTELNFGYQLSKKLSFLSFYKHSNQAVENAAGFEFNELGLLLKYRF</sequence>
<name>A0ABP1F9F6_9FLAO</name>
<reference evidence="3 4" key="1">
    <citation type="submission" date="2024-05" db="EMBL/GenBank/DDBJ databases">
        <authorList>
            <person name="Duchaud E."/>
        </authorList>
    </citation>
    <scope>NUCLEOTIDE SEQUENCE [LARGE SCALE GENOMIC DNA]</scope>
    <source>
        <strain evidence="3">Ena-SAMPLE-TAB-13-05-2024-13:56:06:370-140305</strain>
    </source>
</reference>
<dbReference type="PANTHER" id="PTHR12558:SF13">
    <property type="entry name" value="CELL DIVISION CYCLE PROTEIN 27 HOMOLOG"/>
    <property type="match status" value="1"/>
</dbReference>
<dbReference type="SMART" id="SM00028">
    <property type="entry name" value="TPR"/>
    <property type="match status" value="4"/>
</dbReference>
<dbReference type="InterPro" id="IPR011990">
    <property type="entry name" value="TPR-like_helical_dom_sf"/>
</dbReference>